<evidence type="ECO:0000256" key="8">
    <source>
        <dbReference type="RuleBase" id="RU004398"/>
    </source>
</evidence>
<dbReference type="HOGENOM" id="CLU_065847_1_0_1"/>
<evidence type="ECO:0000256" key="3">
    <source>
        <dbReference type="ARBA" id="ARBA00015316"/>
    </source>
</evidence>
<dbReference type="Pfam" id="PF08617">
    <property type="entry name" value="CGI-121"/>
    <property type="match status" value="1"/>
</dbReference>
<evidence type="ECO:0000256" key="4">
    <source>
        <dbReference type="ARBA" id="ARBA00016009"/>
    </source>
</evidence>
<evidence type="ECO:0000256" key="5">
    <source>
        <dbReference type="ARBA" id="ARBA00022694"/>
    </source>
</evidence>
<name>M3D848_SPHMS</name>
<keyword evidence="5" id="KW-0819">tRNA processing</keyword>
<dbReference type="GO" id="GO:0005634">
    <property type="term" value="C:nucleus"/>
    <property type="evidence" value="ECO:0007669"/>
    <property type="project" value="UniProtKB-SubCell"/>
</dbReference>
<dbReference type="GeneID" id="27901820"/>
<evidence type="ECO:0000256" key="6">
    <source>
        <dbReference type="ARBA" id="ARBA00023242"/>
    </source>
</evidence>
<dbReference type="Proteomes" id="UP000016931">
    <property type="component" value="Unassembled WGS sequence"/>
</dbReference>
<dbReference type="GO" id="GO:0000408">
    <property type="term" value="C:EKC/KEOPS complex"/>
    <property type="evidence" value="ECO:0007669"/>
    <property type="project" value="TreeGrafter"/>
</dbReference>
<comment type="function">
    <text evidence="7">Component of the EKC/KEOPS complex that is required for the formation of a threonylcarbamoyl group on adenosine at position 37 (t(6)A37) in tRNAs that read codons beginning with adenine. The complex is probably involved in the transfer of the threonylcarbamoyl moiety of threonylcarbamoyl-AMP (TC-AMP) to the N6 group of A37. CGI121 acts as an allosteric effector that regulates the t(6)A activity of the complex. The EKC/KEOPS complex also promotes both telomere uncapping and telomere elongation. The complex is required for efficient recruitment of transcriptional coactivators. CGI121 is not required for tRNA modification.</text>
</comment>
<sequence length="181" mass="19993">METISLPHLPDHPLHVALFADVQNAPFLRKQLLDGNTDFQYAFLDASVLLSRTHVLSACWRAINDQLADRMKSHNVHSEIVFAMSPNNNIGESFRRFGVQDESKNIVAIKVAGDRSAVEQHLLQNVEGKPTKLSDEALATIHDAGRIRKIYRLDAPKKGEAVQLGKEAEAFVIGSMALKGA</sequence>
<dbReference type="GO" id="GO:0005829">
    <property type="term" value="C:cytosol"/>
    <property type="evidence" value="ECO:0007669"/>
    <property type="project" value="TreeGrafter"/>
</dbReference>
<dbReference type="RefSeq" id="XP_016762446.1">
    <property type="nucleotide sequence ID" value="XM_016904683.1"/>
</dbReference>
<dbReference type="PANTHER" id="PTHR15840">
    <property type="entry name" value="CGI-121 FAMILY MEMBER"/>
    <property type="match status" value="1"/>
</dbReference>
<dbReference type="EMBL" id="KB456262">
    <property type="protein sequence ID" value="EMF14325.1"/>
    <property type="molecule type" value="Genomic_DNA"/>
</dbReference>
<dbReference type="STRING" id="692275.M3D848"/>
<keyword evidence="6 8" id="KW-0539">Nucleus</keyword>
<evidence type="ECO:0000256" key="1">
    <source>
        <dbReference type="ARBA" id="ARBA00004123"/>
    </source>
</evidence>
<organism evidence="9 10">
    <name type="scientific">Sphaerulina musiva (strain SO2202)</name>
    <name type="common">Poplar stem canker fungus</name>
    <name type="synonym">Septoria musiva</name>
    <dbReference type="NCBI Taxonomy" id="692275"/>
    <lineage>
        <taxon>Eukaryota</taxon>
        <taxon>Fungi</taxon>
        <taxon>Dikarya</taxon>
        <taxon>Ascomycota</taxon>
        <taxon>Pezizomycotina</taxon>
        <taxon>Dothideomycetes</taxon>
        <taxon>Dothideomycetidae</taxon>
        <taxon>Mycosphaerellales</taxon>
        <taxon>Mycosphaerellaceae</taxon>
        <taxon>Sphaerulina</taxon>
    </lineage>
</organism>
<dbReference type="eggNOG" id="KOG4066">
    <property type="taxonomic scope" value="Eukaryota"/>
</dbReference>
<keyword evidence="10" id="KW-1185">Reference proteome</keyword>
<accession>M3D848</accession>
<dbReference type="InterPro" id="IPR013926">
    <property type="entry name" value="CGI121/TPRKB"/>
</dbReference>
<dbReference type="PANTHER" id="PTHR15840:SF10">
    <property type="entry name" value="EKC_KEOPS COMPLEX SUBUNIT TPRKB"/>
    <property type="match status" value="1"/>
</dbReference>
<evidence type="ECO:0000256" key="2">
    <source>
        <dbReference type="ARBA" id="ARBA00005546"/>
    </source>
</evidence>
<evidence type="ECO:0000313" key="9">
    <source>
        <dbReference type="EMBL" id="EMF14325.1"/>
    </source>
</evidence>
<evidence type="ECO:0000313" key="10">
    <source>
        <dbReference type="Proteomes" id="UP000016931"/>
    </source>
</evidence>
<gene>
    <name evidence="9" type="ORF">SEPMUDRAFT_148073</name>
</gene>
<reference evidence="9 10" key="1">
    <citation type="journal article" date="2012" name="PLoS Pathog.">
        <title>Diverse lifestyles and strategies of plant pathogenesis encoded in the genomes of eighteen Dothideomycetes fungi.</title>
        <authorList>
            <person name="Ohm R.A."/>
            <person name="Feau N."/>
            <person name="Henrissat B."/>
            <person name="Schoch C.L."/>
            <person name="Horwitz B.A."/>
            <person name="Barry K.W."/>
            <person name="Condon B.J."/>
            <person name="Copeland A.C."/>
            <person name="Dhillon B."/>
            <person name="Glaser F."/>
            <person name="Hesse C.N."/>
            <person name="Kosti I."/>
            <person name="LaButti K."/>
            <person name="Lindquist E.A."/>
            <person name="Lucas S."/>
            <person name="Salamov A.A."/>
            <person name="Bradshaw R.E."/>
            <person name="Ciuffetti L."/>
            <person name="Hamelin R.C."/>
            <person name="Kema G.H.J."/>
            <person name="Lawrence C."/>
            <person name="Scott J.A."/>
            <person name="Spatafora J.W."/>
            <person name="Turgeon B.G."/>
            <person name="de Wit P.J.G.M."/>
            <person name="Zhong S."/>
            <person name="Goodwin S.B."/>
            <person name="Grigoriev I.V."/>
        </authorList>
    </citation>
    <scope>NUCLEOTIDE SEQUENCE [LARGE SCALE GENOMIC DNA]</scope>
    <source>
        <strain evidence="9 10">SO2202</strain>
    </source>
</reference>
<dbReference type="InterPro" id="IPR036504">
    <property type="entry name" value="CGI121/TPRKB_sf"/>
</dbReference>
<dbReference type="Gene3D" id="3.30.2380.10">
    <property type="entry name" value="CGI121/TPRKB"/>
    <property type="match status" value="1"/>
</dbReference>
<dbReference type="OMA" id="IVCRMST"/>
<comment type="similarity">
    <text evidence="2 8">Belongs to the CGI121/TPRKB family.</text>
</comment>
<comment type="subcellular location">
    <subcellularLocation>
        <location evidence="1">Nucleus</location>
    </subcellularLocation>
</comment>
<dbReference type="AlphaFoldDB" id="M3D848"/>
<protein>
    <recommendedName>
        <fullName evidence="4">EKC/KEOPS complex subunit CGI121</fullName>
    </recommendedName>
    <alternativeName>
        <fullName evidence="3">EKC/KEOPS complex subunit cgi121</fullName>
    </alternativeName>
</protein>
<evidence type="ECO:0000256" key="7">
    <source>
        <dbReference type="ARBA" id="ARBA00025043"/>
    </source>
</evidence>
<dbReference type="OrthoDB" id="329139at2759"/>
<dbReference type="GO" id="GO:0002949">
    <property type="term" value="P:tRNA threonylcarbamoyladenosine modification"/>
    <property type="evidence" value="ECO:0007669"/>
    <property type="project" value="TreeGrafter"/>
</dbReference>
<proteinExistence type="inferred from homology"/>
<dbReference type="SUPFAM" id="SSF143870">
    <property type="entry name" value="PF0523-like"/>
    <property type="match status" value="1"/>
</dbReference>